<dbReference type="Pfam" id="PF00174">
    <property type="entry name" value="Oxidored_molyb"/>
    <property type="match status" value="1"/>
</dbReference>
<dbReference type="Proteomes" id="UP001589627">
    <property type="component" value="Unassembled WGS sequence"/>
</dbReference>
<protein>
    <submittedName>
        <fullName evidence="2">Molybdopterin-dependent oxidoreductase</fullName>
    </submittedName>
</protein>
<evidence type="ECO:0000313" key="3">
    <source>
        <dbReference type="Proteomes" id="UP001589627"/>
    </source>
</evidence>
<organism evidence="2 3">
    <name type="scientific">Actinoallomurus acaciae</name>
    <dbReference type="NCBI Taxonomy" id="502577"/>
    <lineage>
        <taxon>Bacteria</taxon>
        <taxon>Bacillati</taxon>
        <taxon>Actinomycetota</taxon>
        <taxon>Actinomycetes</taxon>
        <taxon>Streptosporangiales</taxon>
        <taxon>Thermomonosporaceae</taxon>
        <taxon>Actinoallomurus</taxon>
    </lineage>
</organism>
<keyword evidence="3" id="KW-1185">Reference proteome</keyword>
<dbReference type="SUPFAM" id="SSF56524">
    <property type="entry name" value="Oxidoreductase molybdopterin-binding domain"/>
    <property type="match status" value="1"/>
</dbReference>
<dbReference type="InterPro" id="IPR036374">
    <property type="entry name" value="OxRdtase_Mopterin-bd_sf"/>
</dbReference>
<accession>A0ABV5YFT1</accession>
<dbReference type="PANTHER" id="PTHR19372:SF7">
    <property type="entry name" value="SULFITE OXIDASE, MITOCHONDRIAL"/>
    <property type="match status" value="1"/>
</dbReference>
<reference evidence="2 3" key="1">
    <citation type="submission" date="2024-09" db="EMBL/GenBank/DDBJ databases">
        <authorList>
            <person name="Sun Q."/>
            <person name="Mori K."/>
        </authorList>
    </citation>
    <scope>NUCLEOTIDE SEQUENCE [LARGE SCALE GENOMIC DNA]</scope>
    <source>
        <strain evidence="2 3">TBRC 0563</strain>
    </source>
</reference>
<sequence length="83" mass="9034">MGVARWRGVPLSAVLERAGLTKRAVDVMPRGLDPDHVDAGTNHGRVRRPIPIARALDDAPLAYEMNGRPLPPDHGFPVRLVVP</sequence>
<feature type="domain" description="Oxidoreductase molybdopterin-binding" evidence="1">
    <location>
        <begin position="1"/>
        <end position="83"/>
    </location>
</feature>
<dbReference type="InterPro" id="IPR000572">
    <property type="entry name" value="OxRdtase_Mopterin-bd_dom"/>
</dbReference>
<proteinExistence type="predicted"/>
<comment type="caution">
    <text evidence="2">The sequence shown here is derived from an EMBL/GenBank/DDBJ whole genome shotgun (WGS) entry which is preliminary data.</text>
</comment>
<dbReference type="Gene3D" id="3.90.420.10">
    <property type="entry name" value="Oxidoreductase, molybdopterin-binding domain"/>
    <property type="match status" value="1"/>
</dbReference>
<evidence type="ECO:0000259" key="1">
    <source>
        <dbReference type="Pfam" id="PF00174"/>
    </source>
</evidence>
<evidence type="ECO:0000313" key="2">
    <source>
        <dbReference type="EMBL" id="MFB9833900.1"/>
    </source>
</evidence>
<dbReference type="PANTHER" id="PTHR19372">
    <property type="entry name" value="SULFITE REDUCTASE"/>
    <property type="match status" value="1"/>
</dbReference>
<dbReference type="EMBL" id="JBHLZP010000111">
    <property type="protein sequence ID" value="MFB9833900.1"/>
    <property type="molecule type" value="Genomic_DNA"/>
</dbReference>
<name>A0ABV5YFT1_9ACTN</name>
<dbReference type="RefSeq" id="WP_378202478.1">
    <property type="nucleotide sequence ID" value="NZ_JBHLZP010000111.1"/>
</dbReference>
<gene>
    <name evidence="2" type="ORF">ACFFNX_17070</name>
</gene>